<dbReference type="GO" id="GO:0009897">
    <property type="term" value="C:external side of plasma membrane"/>
    <property type="evidence" value="ECO:0007669"/>
    <property type="project" value="TreeGrafter"/>
</dbReference>
<dbReference type="Proteomes" id="UP000593571">
    <property type="component" value="Unassembled WGS sequence"/>
</dbReference>
<dbReference type="Gene3D" id="2.60.40.10">
    <property type="entry name" value="Immunoglobulins"/>
    <property type="match status" value="2"/>
</dbReference>
<reference evidence="12 13" key="1">
    <citation type="journal article" date="2020" name="Nature">
        <title>Six reference-quality genomes reveal evolution of bat adaptations.</title>
        <authorList>
            <person name="Jebb D."/>
            <person name="Huang Z."/>
            <person name="Pippel M."/>
            <person name="Hughes G.M."/>
            <person name="Lavrichenko K."/>
            <person name="Devanna P."/>
            <person name="Winkler S."/>
            <person name="Jermiin L.S."/>
            <person name="Skirmuntt E.C."/>
            <person name="Katzourakis A."/>
            <person name="Burkitt-Gray L."/>
            <person name="Ray D.A."/>
            <person name="Sullivan K.A.M."/>
            <person name="Roscito J.G."/>
            <person name="Kirilenko B.M."/>
            <person name="Davalos L.M."/>
            <person name="Corthals A.P."/>
            <person name="Power M.L."/>
            <person name="Jones G."/>
            <person name="Ransome R.D."/>
            <person name="Dechmann D.K.N."/>
            <person name="Locatelli A.G."/>
            <person name="Puechmaille S.J."/>
            <person name="Fedrigo O."/>
            <person name="Jarvis E.D."/>
            <person name="Hiller M."/>
            <person name="Vernes S.C."/>
            <person name="Myers E.W."/>
            <person name="Teeling E.C."/>
        </authorList>
    </citation>
    <scope>NUCLEOTIDE SEQUENCE [LARGE SCALE GENOMIC DNA]</scope>
    <source>
        <strain evidence="12">MRouAeg1</strain>
        <tissue evidence="12">Muscle</tissue>
    </source>
</reference>
<gene>
    <name evidence="12" type="ORF">HJG63_003397</name>
</gene>
<comment type="caution">
    <text evidence="12">The sequence shown here is derived from an EMBL/GenBank/DDBJ whole genome shotgun (WGS) entry which is preliminary data.</text>
</comment>
<dbReference type="InterPro" id="IPR040907">
    <property type="entry name" value="IL3Ra_N"/>
</dbReference>
<accession>A0A7J8B863</accession>
<keyword evidence="13" id="KW-1185">Reference proteome</keyword>
<feature type="region of interest" description="Disordered" evidence="8">
    <location>
        <begin position="518"/>
        <end position="547"/>
    </location>
</feature>
<dbReference type="InterPro" id="IPR003532">
    <property type="entry name" value="Short_hematopoietin_rcpt_2_CS"/>
</dbReference>
<feature type="compositionally biased region" description="Pro residues" evidence="8">
    <location>
        <begin position="538"/>
        <end position="547"/>
    </location>
</feature>
<organism evidence="12 13">
    <name type="scientific">Rousettus aegyptiacus</name>
    <name type="common">Egyptian fruit bat</name>
    <name type="synonym">Pteropus aegyptiacus</name>
    <dbReference type="NCBI Taxonomy" id="9407"/>
    <lineage>
        <taxon>Eukaryota</taxon>
        <taxon>Metazoa</taxon>
        <taxon>Chordata</taxon>
        <taxon>Craniata</taxon>
        <taxon>Vertebrata</taxon>
        <taxon>Euteleostomi</taxon>
        <taxon>Mammalia</taxon>
        <taxon>Eutheria</taxon>
        <taxon>Laurasiatheria</taxon>
        <taxon>Chiroptera</taxon>
        <taxon>Yinpterochiroptera</taxon>
        <taxon>Pteropodoidea</taxon>
        <taxon>Pteropodidae</taxon>
        <taxon>Rousettinae</taxon>
        <taxon>Rousettus</taxon>
    </lineage>
</organism>
<keyword evidence="7" id="KW-0325">Glycoprotein</keyword>
<name>A0A7J8B863_ROUAE</name>
<evidence type="ECO:0000256" key="5">
    <source>
        <dbReference type="ARBA" id="ARBA00023136"/>
    </source>
</evidence>
<keyword evidence="6" id="KW-0675">Receptor</keyword>
<dbReference type="InterPro" id="IPR003961">
    <property type="entry name" value="FN3_dom"/>
</dbReference>
<evidence type="ECO:0000313" key="13">
    <source>
        <dbReference type="Proteomes" id="UP000593571"/>
    </source>
</evidence>
<keyword evidence="2 9" id="KW-0812">Transmembrane</keyword>
<feature type="chain" id="PRO_5029514286" description="Fibronectin type-III domain-containing protein" evidence="10">
    <location>
        <begin position="20"/>
        <end position="547"/>
    </location>
</feature>
<feature type="region of interest" description="Disordered" evidence="8">
    <location>
        <begin position="383"/>
        <end position="404"/>
    </location>
</feature>
<evidence type="ECO:0000259" key="11">
    <source>
        <dbReference type="PROSITE" id="PS50853"/>
    </source>
</evidence>
<dbReference type="Pfam" id="PF18611">
    <property type="entry name" value="IL3Ra_N"/>
    <property type="match status" value="1"/>
</dbReference>
<evidence type="ECO:0000256" key="8">
    <source>
        <dbReference type="SAM" id="MobiDB-lite"/>
    </source>
</evidence>
<evidence type="ECO:0000313" key="12">
    <source>
        <dbReference type="EMBL" id="KAF6394665.1"/>
    </source>
</evidence>
<dbReference type="Pfam" id="PF09240">
    <property type="entry name" value="IL6Ra-bind"/>
    <property type="match status" value="1"/>
</dbReference>
<evidence type="ECO:0000256" key="7">
    <source>
        <dbReference type="ARBA" id="ARBA00023180"/>
    </source>
</evidence>
<dbReference type="InterPro" id="IPR036116">
    <property type="entry name" value="FN3_sf"/>
</dbReference>
<protein>
    <recommendedName>
        <fullName evidence="11">Fibronectin type-III domain-containing protein</fullName>
    </recommendedName>
</protein>
<dbReference type="PANTHER" id="PTHR23037">
    <property type="entry name" value="CYTOKINE RECEPTOR"/>
    <property type="match status" value="1"/>
</dbReference>
<evidence type="ECO:0000256" key="1">
    <source>
        <dbReference type="ARBA" id="ARBA00004479"/>
    </source>
</evidence>
<dbReference type="PROSITE" id="PS50853">
    <property type="entry name" value="FN3"/>
    <property type="match status" value="1"/>
</dbReference>
<evidence type="ECO:0000256" key="4">
    <source>
        <dbReference type="ARBA" id="ARBA00022989"/>
    </source>
</evidence>
<proteinExistence type="predicted"/>
<dbReference type="FunFam" id="2.60.40.10:FF:001087">
    <property type="entry name" value="Colony stimulating factor 2 receptor alpha subunit"/>
    <property type="match status" value="1"/>
</dbReference>
<evidence type="ECO:0000256" key="6">
    <source>
        <dbReference type="ARBA" id="ARBA00023170"/>
    </source>
</evidence>
<dbReference type="EMBL" id="JACASE010000019">
    <property type="protein sequence ID" value="KAF6394665.1"/>
    <property type="molecule type" value="Genomic_DNA"/>
</dbReference>
<keyword evidence="3 10" id="KW-0732">Signal</keyword>
<evidence type="ECO:0000256" key="10">
    <source>
        <dbReference type="SAM" id="SignalP"/>
    </source>
</evidence>
<dbReference type="PROSITE" id="PS01356">
    <property type="entry name" value="HEMATOPO_REC_S_F2"/>
    <property type="match status" value="1"/>
</dbReference>
<feature type="transmembrane region" description="Helical" evidence="9">
    <location>
        <begin position="327"/>
        <end position="346"/>
    </location>
</feature>
<dbReference type="InterPro" id="IPR015321">
    <property type="entry name" value="TypeI_recpt_CBD"/>
</dbReference>
<evidence type="ECO:0000256" key="3">
    <source>
        <dbReference type="ARBA" id="ARBA00022729"/>
    </source>
</evidence>
<feature type="domain" description="Fibronectin type-III" evidence="11">
    <location>
        <begin position="220"/>
        <end position="320"/>
    </location>
</feature>
<keyword evidence="4 9" id="KW-1133">Transmembrane helix</keyword>
<dbReference type="GO" id="GO:0004896">
    <property type="term" value="F:cytokine receptor activity"/>
    <property type="evidence" value="ECO:0007669"/>
    <property type="project" value="InterPro"/>
</dbReference>
<dbReference type="SUPFAM" id="SSF49265">
    <property type="entry name" value="Fibronectin type III"/>
    <property type="match status" value="2"/>
</dbReference>
<evidence type="ECO:0000256" key="2">
    <source>
        <dbReference type="ARBA" id="ARBA00022692"/>
    </source>
</evidence>
<feature type="signal peptide" evidence="10">
    <location>
        <begin position="1"/>
        <end position="19"/>
    </location>
</feature>
<dbReference type="InterPro" id="IPR013783">
    <property type="entry name" value="Ig-like_fold"/>
</dbReference>
<comment type="subcellular location">
    <subcellularLocation>
        <location evidence="1">Membrane</location>
        <topology evidence="1">Single-pass type I membrane protein</topology>
    </subcellularLocation>
</comment>
<evidence type="ECO:0000256" key="9">
    <source>
        <dbReference type="SAM" id="Phobius"/>
    </source>
</evidence>
<dbReference type="PANTHER" id="PTHR23037:SF46">
    <property type="entry name" value="INTERLEUKIN 5 RECEPTOR SUBUNIT ALPHA"/>
    <property type="match status" value="1"/>
</dbReference>
<dbReference type="AlphaFoldDB" id="A0A7J8B863"/>
<keyword evidence="5 9" id="KW-0472">Membrane</keyword>
<feature type="compositionally biased region" description="Basic and acidic residues" evidence="8">
    <location>
        <begin position="383"/>
        <end position="395"/>
    </location>
</feature>
<sequence>MGPVAEAVLLAMLLEPALLLVQELPGPATVEPAPCLNLKFDPWAMTLSWDCRENTTAVECGMIHAEKGLVSVKLQEKQCASSFWNYALHAGVTFHLTVNISQRQVTERLVYTNTGQEGTAAQNFSCVIYNANYMNCSWTKGPAAPDDVQYFLYVRDSKKQLGRQCPHYVQESGMHVGCHMQDVSSWASEAYFLVNGTSRHAEIRFFDSFLSLKTIERYNPPGNVTVHCNTTHCCIRWQKPRARSRLSDLDLQYQLQVQWQDNIERAGSQLIEVPGYLGNEYQLLSPQPRDVHTLRIRAADTRVLQWGAWSQPVTFGSKEVGGKLVHVYMLVVLGTVICALAASCLIQRLCRRHRLLSPVPQIKDKLNDGHQLDQVCPLGDTRTSCRERGRRRPPDRGGGGGTHGDHQRCCYVGVTLDVCVWGVCAQVCVCACVYACVSACVCVLEHVCMHMCLHVCVSVRVCTCVCVLPCVCGIYRALFFYFKIIFFKSATPVQPDRAVSLPASPEGGQIFRWSGVLPSRPQPPGPRTSQPPLCERCLPPPSPPATV</sequence>